<name>K6ZVP7_9ALTE</name>
<dbReference type="KEGG" id="gps:C427_4829"/>
<keyword evidence="4" id="KW-1185">Reference proteome</keyword>
<evidence type="ECO:0000313" key="3">
    <source>
        <dbReference type="EMBL" id="AGH46928.1"/>
    </source>
</evidence>
<protein>
    <recommendedName>
        <fullName evidence="2">Glycoside hydrolase family 2 catalytic domain-containing protein</fullName>
    </recommendedName>
</protein>
<dbReference type="RefSeq" id="WP_007642601.1">
    <property type="nucleotide sequence ID" value="NC_020514.1"/>
</dbReference>
<reference evidence="3 4" key="1">
    <citation type="journal article" date="2013" name="Genome Announc.">
        <title>Complete Genome Sequence of Glaciecola psychrophila Strain 170T.</title>
        <authorList>
            <person name="Yin J."/>
            <person name="Chen J."/>
            <person name="Liu G."/>
            <person name="Yu Y."/>
            <person name="Song L."/>
            <person name="Wang X."/>
            <person name="Qu X."/>
        </authorList>
    </citation>
    <scope>NUCLEOTIDE SEQUENCE [LARGE SCALE GENOMIC DNA]</scope>
    <source>
        <strain evidence="3 4">170</strain>
    </source>
</reference>
<organism evidence="3 4">
    <name type="scientific">Paraglaciecola psychrophila 170</name>
    <dbReference type="NCBI Taxonomy" id="1129794"/>
    <lineage>
        <taxon>Bacteria</taxon>
        <taxon>Pseudomonadati</taxon>
        <taxon>Pseudomonadota</taxon>
        <taxon>Gammaproteobacteria</taxon>
        <taxon>Alteromonadales</taxon>
        <taxon>Alteromonadaceae</taxon>
        <taxon>Paraglaciecola</taxon>
    </lineage>
</organism>
<evidence type="ECO:0000313" key="4">
    <source>
        <dbReference type="Proteomes" id="UP000011864"/>
    </source>
</evidence>
<keyword evidence="1" id="KW-0732">Signal</keyword>
<feature type="chain" id="PRO_5003902350" description="Glycoside hydrolase family 2 catalytic domain-containing protein" evidence="1">
    <location>
        <begin position="27"/>
        <end position="452"/>
    </location>
</feature>
<dbReference type="eggNOG" id="COG3250">
    <property type="taxonomic scope" value="Bacteria"/>
</dbReference>
<dbReference type="GO" id="GO:0004553">
    <property type="term" value="F:hydrolase activity, hydrolyzing O-glycosyl compounds"/>
    <property type="evidence" value="ECO:0007669"/>
    <property type="project" value="InterPro"/>
</dbReference>
<feature type="domain" description="Glycoside hydrolase family 2 catalytic" evidence="2">
    <location>
        <begin position="120"/>
        <end position="245"/>
    </location>
</feature>
<dbReference type="GO" id="GO:0005975">
    <property type="term" value="P:carbohydrate metabolic process"/>
    <property type="evidence" value="ECO:0007669"/>
    <property type="project" value="InterPro"/>
</dbReference>
<dbReference type="HOGENOM" id="CLU_034725_0_0_6"/>
<evidence type="ECO:0000256" key="1">
    <source>
        <dbReference type="SAM" id="SignalP"/>
    </source>
</evidence>
<dbReference type="OrthoDB" id="9758603at2"/>
<sequence length="452" mass="50332">MQSNIFMSSRFLFSMLFLALSNLLVACTSSTQTPSVVKIVKQGYQYSLTVNGQPYDVRGVGLGYKNDANVLALKEAGGNTFRTWDLNSIEQELAIAEKMGLMIAVGIVTGKELLGFDYNDEAAVAEQFNRVTAAIEKYKNHPNILLWIINNEPNLLHDEAGNLTAVNPKVYAAMGNIIDYVHEHDPNHPVTFSLAGHNPKDIELVLKYAPNIDILAVQSYGSLVTLPASIAESNVDKPYMVTEFGPVGHWELPSTDWGREIEEPSAVKAEGMAKRMQDVILDDKTGKIIGSFAFFWGQKQERTPTWYGMFNESGEQTARIDELTRMWTGQYPANRAPLSKAIYINNAPATENIRLKPGQAATVKVQVSDPRGDPLTHEWILMEEVETRSQGGHHEEKPAVLPLHILKSEIQADYVEMTFNTPSEAGEYRLFNYAYDGKNKVGNANIPFMVEN</sequence>
<gene>
    <name evidence="3" type="ORF">C427_4829</name>
</gene>
<evidence type="ECO:0000259" key="2">
    <source>
        <dbReference type="Pfam" id="PF02836"/>
    </source>
</evidence>
<feature type="signal peptide" evidence="1">
    <location>
        <begin position="1"/>
        <end position="26"/>
    </location>
</feature>
<proteinExistence type="predicted"/>
<dbReference type="Gene3D" id="3.20.20.80">
    <property type="entry name" value="Glycosidases"/>
    <property type="match status" value="1"/>
</dbReference>
<accession>K6ZVP7</accession>
<dbReference type="PATRIC" id="fig|1129794.4.peg.4811"/>
<dbReference type="SUPFAM" id="SSF51445">
    <property type="entry name" value="(Trans)glycosidases"/>
    <property type="match status" value="1"/>
</dbReference>
<dbReference type="STRING" id="1129794.C427_4829"/>
<dbReference type="EMBL" id="CP003837">
    <property type="protein sequence ID" value="AGH46928.1"/>
    <property type="molecule type" value="Genomic_DNA"/>
</dbReference>
<dbReference type="Proteomes" id="UP000011864">
    <property type="component" value="Chromosome"/>
</dbReference>
<dbReference type="Pfam" id="PF02836">
    <property type="entry name" value="Glyco_hydro_2_C"/>
    <property type="match status" value="1"/>
</dbReference>
<dbReference type="AlphaFoldDB" id="K6ZVP7"/>
<dbReference type="InterPro" id="IPR006103">
    <property type="entry name" value="Glyco_hydro_2_cat"/>
</dbReference>
<dbReference type="InterPro" id="IPR017853">
    <property type="entry name" value="GH"/>
</dbReference>